<dbReference type="EnsemblPlants" id="Zm00001eb163700_T003">
    <property type="protein sequence ID" value="Zm00001eb163700_P003"/>
    <property type="gene ID" value="Zm00001eb163700"/>
</dbReference>
<dbReference type="Pfam" id="PF00380">
    <property type="entry name" value="Ribosomal_S9"/>
    <property type="match status" value="1"/>
</dbReference>
<dbReference type="GO" id="GO:1990904">
    <property type="term" value="C:ribonucleoprotein complex"/>
    <property type="evidence" value="ECO:0007669"/>
    <property type="project" value="UniProtKB-KW"/>
</dbReference>
<organism evidence="4 5">
    <name type="scientific">Zea mays</name>
    <name type="common">Maize</name>
    <dbReference type="NCBI Taxonomy" id="4577"/>
    <lineage>
        <taxon>Eukaryota</taxon>
        <taxon>Viridiplantae</taxon>
        <taxon>Streptophyta</taxon>
        <taxon>Embryophyta</taxon>
        <taxon>Tracheophyta</taxon>
        <taxon>Spermatophyta</taxon>
        <taxon>Magnoliopsida</taxon>
        <taxon>Liliopsida</taxon>
        <taxon>Poales</taxon>
        <taxon>Poaceae</taxon>
        <taxon>PACMAD clade</taxon>
        <taxon>Panicoideae</taxon>
        <taxon>Andropogonodae</taxon>
        <taxon>Andropogoneae</taxon>
        <taxon>Tripsacinae</taxon>
        <taxon>Zea</taxon>
    </lineage>
</organism>
<dbReference type="SUPFAM" id="SSF54211">
    <property type="entry name" value="Ribosomal protein S5 domain 2-like"/>
    <property type="match status" value="1"/>
</dbReference>
<gene>
    <name evidence="4" type="primary">LOC100194265</name>
</gene>
<dbReference type="Gene3D" id="3.30.230.10">
    <property type="match status" value="1"/>
</dbReference>
<evidence type="ECO:0000256" key="2">
    <source>
        <dbReference type="ARBA" id="ARBA00022980"/>
    </source>
</evidence>
<dbReference type="InterPro" id="IPR014721">
    <property type="entry name" value="Ribsml_uS5_D2-typ_fold_subgr"/>
</dbReference>
<protein>
    <recommendedName>
        <fullName evidence="7">40S ribosomal protein S16</fullName>
    </recommendedName>
</protein>
<dbReference type="GO" id="GO:0006412">
    <property type="term" value="P:translation"/>
    <property type="evidence" value="ECO:0007669"/>
    <property type="project" value="InterPro"/>
</dbReference>
<keyword evidence="5" id="KW-1185">Reference proteome</keyword>
<evidence type="ECO:0007829" key="6">
    <source>
        <dbReference type="PeptideAtlas" id="A0A804NIZ2"/>
    </source>
</evidence>
<evidence type="ECO:0008006" key="7">
    <source>
        <dbReference type="Google" id="ProtNLM"/>
    </source>
</evidence>
<dbReference type="OrthoDB" id="593926at2759"/>
<dbReference type="Gramene" id="Zm00001eb163700_T003">
    <property type="protein sequence ID" value="Zm00001eb163700_P003"/>
    <property type="gene ID" value="Zm00001eb163700"/>
</dbReference>
<dbReference type="AlphaFoldDB" id="A0A804NIZ2"/>
<dbReference type="Proteomes" id="UP000007305">
    <property type="component" value="Chromosome 3"/>
</dbReference>
<keyword evidence="3" id="KW-0687">Ribonucleoprotein</keyword>
<reference evidence="4" key="2">
    <citation type="submission" date="2019-07" db="EMBL/GenBank/DDBJ databases">
        <authorList>
            <person name="Seetharam A."/>
            <person name="Woodhouse M."/>
            <person name="Cannon E."/>
        </authorList>
    </citation>
    <scope>NUCLEOTIDE SEQUENCE [LARGE SCALE GENOMIC DNA]</scope>
    <source>
        <strain evidence="4">cv. B73</strain>
    </source>
</reference>
<dbReference type="GO" id="GO:0003735">
    <property type="term" value="F:structural constituent of ribosome"/>
    <property type="evidence" value="ECO:0007669"/>
    <property type="project" value="InterPro"/>
</dbReference>
<reference evidence="5" key="1">
    <citation type="submission" date="2015-12" db="EMBL/GenBank/DDBJ databases">
        <title>Update maize B73 reference genome by single molecule sequencing technologies.</title>
        <authorList>
            <consortium name="Maize Genome Sequencing Project"/>
            <person name="Ware D."/>
        </authorList>
    </citation>
    <scope>NUCLEOTIDE SEQUENCE [LARGE SCALE GENOMIC DNA]</scope>
    <source>
        <strain evidence="5">cv. B73</strain>
    </source>
</reference>
<keyword evidence="6" id="KW-1267">Proteomics identification</keyword>
<dbReference type="PANTHER" id="PTHR21569:SF16">
    <property type="entry name" value="RIBOSOMAL PROTEIN S16"/>
    <property type="match status" value="1"/>
</dbReference>
<evidence type="ECO:0000256" key="1">
    <source>
        <dbReference type="ARBA" id="ARBA00005251"/>
    </source>
</evidence>
<sequence>MSTVLQRPTPGTVQCFGRKKTAVAVAYTKPGRGLIKVNGVPIELIRPEMLRLKAFEPILLAGRSRFKDIDMRIRVRGGGKTSQIYAIRQVPEVLPLSARLPALAVPMPVLSQLASSMPVPVA</sequence>
<evidence type="ECO:0000313" key="4">
    <source>
        <dbReference type="EnsemblPlants" id="Zm00001eb163700_P003"/>
    </source>
</evidence>
<proteinExistence type="evidence at protein level"/>
<keyword evidence="2" id="KW-0689">Ribosomal protein</keyword>
<accession>A0A804NIZ2</accession>
<comment type="similarity">
    <text evidence="1">Belongs to the universal ribosomal protein uS9 family.</text>
</comment>
<dbReference type="PANTHER" id="PTHR21569">
    <property type="entry name" value="RIBOSOMAL PROTEIN S9"/>
    <property type="match status" value="1"/>
</dbReference>
<dbReference type="GO" id="GO:0005840">
    <property type="term" value="C:ribosome"/>
    <property type="evidence" value="ECO:0007669"/>
    <property type="project" value="UniProtKB-KW"/>
</dbReference>
<evidence type="ECO:0000313" key="5">
    <source>
        <dbReference type="Proteomes" id="UP000007305"/>
    </source>
</evidence>
<dbReference type="InterPro" id="IPR000754">
    <property type="entry name" value="Ribosomal_uS9"/>
</dbReference>
<evidence type="ECO:0000256" key="3">
    <source>
        <dbReference type="ARBA" id="ARBA00023274"/>
    </source>
</evidence>
<reference evidence="4" key="3">
    <citation type="submission" date="2021-05" db="UniProtKB">
        <authorList>
            <consortium name="EnsemblPlants"/>
        </authorList>
    </citation>
    <scope>IDENTIFICATION</scope>
    <source>
        <strain evidence="4">cv. B73</strain>
    </source>
</reference>
<name>A0A804NIZ2_MAIZE</name>
<dbReference type="InterPro" id="IPR020568">
    <property type="entry name" value="Ribosomal_Su5_D2-typ_SF"/>
</dbReference>